<evidence type="ECO:0000256" key="1">
    <source>
        <dbReference type="ARBA" id="ARBA00022857"/>
    </source>
</evidence>
<keyword evidence="1" id="KW-0521">NADP</keyword>
<gene>
    <name evidence="3" type="ORF">X975_11532</name>
</gene>
<name>A0A087ULW7_STEMI</name>
<reference evidence="3 4" key="1">
    <citation type="submission" date="2013-11" db="EMBL/GenBank/DDBJ databases">
        <title>Genome sequencing of Stegodyphus mimosarum.</title>
        <authorList>
            <person name="Bechsgaard J."/>
        </authorList>
    </citation>
    <scope>NUCLEOTIDE SEQUENCE [LARGE SCALE GENOMIC DNA]</scope>
</reference>
<evidence type="ECO:0000313" key="4">
    <source>
        <dbReference type="Proteomes" id="UP000054359"/>
    </source>
</evidence>
<evidence type="ECO:0000313" key="3">
    <source>
        <dbReference type="EMBL" id="KFM78356.1"/>
    </source>
</evidence>
<dbReference type="PANTHER" id="PTHR43544:SF7">
    <property type="entry name" value="NADB-LER2"/>
    <property type="match status" value="1"/>
</dbReference>
<sequence>MEVESVLITGSNRGIGLEFVRQLVQLKQPPRYVFATYRRGNNLKELKRIQHSSVKSKVILIKMDVTLQEELEIARTIVEEIVGDRGLTLLINNAGILQEEALPYVTPENLELHFRVNTVAPLMVLQTMLPLLEKAASYHSGGMSVRKAAVLNISSTLGSIRNAELAQGLKAPSYQISKAALNMAMRVTAASIREKGILVIMMCPGWVKTDMGGPNAQLTPDESVGAILKTLATLNETHHGIFMDNAGNECPF</sequence>
<keyword evidence="2" id="KW-0560">Oxidoreductase</keyword>
<evidence type="ECO:0000256" key="2">
    <source>
        <dbReference type="ARBA" id="ARBA00023002"/>
    </source>
</evidence>
<dbReference type="InterPro" id="IPR002347">
    <property type="entry name" value="SDR_fam"/>
</dbReference>
<dbReference type="OMA" id="FAIHPGW"/>
<protein>
    <submittedName>
        <fullName evidence="3">C-factor</fullName>
    </submittedName>
</protein>
<dbReference type="OrthoDB" id="5296at2759"/>
<feature type="non-terminal residue" evidence="3">
    <location>
        <position position="252"/>
    </location>
</feature>
<accession>A0A087ULW7</accession>
<dbReference type="SUPFAM" id="SSF51735">
    <property type="entry name" value="NAD(P)-binding Rossmann-fold domains"/>
    <property type="match status" value="1"/>
</dbReference>
<dbReference type="PRINTS" id="PR00081">
    <property type="entry name" value="GDHRDH"/>
</dbReference>
<dbReference type="CDD" id="cd05325">
    <property type="entry name" value="carb_red_sniffer_like_SDR_c"/>
    <property type="match status" value="1"/>
</dbReference>
<dbReference type="GO" id="GO:0005737">
    <property type="term" value="C:cytoplasm"/>
    <property type="evidence" value="ECO:0007669"/>
    <property type="project" value="TreeGrafter"/>
</dbReference>
<dbReference type="Pfam" id="PF00106">
    <property type="entry name" value="adh_short"/>
    <property type="match status" value="1"/>
</dbReference>
<dbReference type="InterPro" id="IPR036291">
    <property type="entry name" value="NAD(P)-bd_dom_sf"/>
</dbReference>
<dbReference type="InterPro" id="IPR051468">
    <property type="entry name" value="Fungal_SecMetab_SDRs"/>
</dbReference>
<dbReference type="Proteomes" id="UP000054359">
    <property type="component" value="Unassembled WGS sequence"/>
</dbReference>
<dbReference type="PANTHER" id="PTHR43544">
    <property type="entry name" value="SHORT-CHAIN DEHYDROGENASE/REDUCTASE"/>
    <property type="match status" value="1"/>
</dbReference>
<proteinExistence type="predicted"/>
<dbReference type="GO" id="GO:0016491">
    <property type="term" value="F:oxidoreductase activity"/>
    <property type="evidence" value="ECO:0007669"/>
    <property type="project" value="UniProtKB-KW"/>
</dbReference>
<keyword evidence="4" id="KW-1185">Reference proteome</keyword>
<dbReference type="Gene3D" id="3.40.50.720">
    <property type="entry name" value="NAD(P)-binding Rossmann-like Domain"/>
    <property type="match status" value="1"/>
</dbReference>
<dbReference type="EMBL" id="KK120478">
    <property type="protein sequence ID" value="KFM78356.1"/>
    <property type="molecule type" value="Genomic_DNA"/>
</dbReference>
<organism evidence="3 4">
    <name type="scientific">Stegodyphus mimosarum</name>
    <name type="common">African social velvet spider</name>
    <dbReference type="NCBI Taxonomy" id="407821"/>
    <lineage>
        <taxon>Eukaryota</taxon>
        <taxon>Metazoa</taxon>
        <taxon>Ecdysozoa</taxon>
        <taxon>Arthropoda</taxon>
        <taxon>Chelicerata</taxon>
        <taxon>Arachnida</taxon>
        <taxon>Araneae</taxon>
        <taxon>Araneomorphae</taxon>
        <taxon>Entelegynae</taxon>
        <taxon>Eresoidea</taxon>
        <taxon>Eresidae</taxon>
        <taxon>Stegodyphus</taxon>
    </lineage>
</organism>
<dbReference type="AlphaFoldDB" id="A0A087ULW7"/>